<dbReference type="EMBL" id="SOHE01000012">
    <property type="protein sequence ID" value="TFD55333.1"/>
    <property type="molecule type" value="Genomic_DNA"/>
</dbReference>
<dbReference type="GO" id="GO:0050135">
    <property type="term" value="F:NADP+ nucleosidase activity"/>
    <property type="evidence" value="ECO:0007669"/>
    <property type="project" value="InterPro"/>
</dbReference>
<evidence type="ECO:0000313" key="2">
    <source>
        <dbReference type="EMBL" id="TFD55333.1"/>
    </source>
</evidence>
<proteinExistence type="predicted"/>
<accession>A0A4R9AAL1</accession>
<dbReference type="RefSeq" id="WP_134517788.1">
    <property type="nucleotide sequence ID" value="NZ_SOHE01000012.1"/>
</dbReference>
<evidence type="ECO:0000259" key="1">
    <source>
        <dbReference type="Pfam" id="PF10137"/>
    </source>
</evidence>
<gene>
    <name evidence="2" type="ORF">E3T55_01350</name>
</gene>
<dbReference type="Pfam" id="PF10137">
    <property type="entry name" value="CAP12-PCTIR_TIR"/>
    <property type="match status" value="1"/>
</dbReference>
<comment type="caution">
    <text evidence="2">The sequence shown here is derived from an EMBL/GenBank/DDBJ whole genome shotgun (WGS) entry which is preliminary data.</text>
</comment>
<protein>
    <recommendedName>
        <fullName evidence="1">CD-NTase-associated protein 12/Pycsar effector protein TIR domain-containing protein</fullName>
    </recommendedName>
</protein>
<reference evidence="2 3" key="1">
    <citation type="submission" date="2019-03" db="EMBL/GenBank/DDBJ databases">
        <title>Genomics of glacier-inhabiting Cryobacterium strains.</title>
        <authorList>
            <person name="Liu Q."/>
            <person name="Xin Y.-H."/>
        </authorList>
    </citation>
    <scope>NUCLEOTIDE SEQUENCE [LARGE SCALE GENOMIC DNA]</scope>
    <source>
        <strain evidence="2 3">Hh14</strain>
    </source>
</reference>
<name>A0A4R9AAL1_9MICO</name>
<dbReference type="InterPro" id="IPR019302">
    <property type="entry name" value="CAP12/PCTIR_TIR_dom"/>
</dbReference>
<sequence>MGALTANVFGIELDETIVPRMKSLLERFVLSRIQTIDMKAARVWAAETGEWQREPTLSGADRVDAMLKNRSTVGTIYAQITERTVAGRTWTADKLYRDRPFEAVADLNLAKFSPDYEKITIEFAESGLAILFGKDLGQDHVIGTIRLTSIRSGTTQVHVEDPNDTNETLLADIEDLLLSYKLPTTPFELPPLKVFMGHGGDHQWKSLKLALESTNGFAIEAFESEERAGSTTLGSVRQMIESAGAAVVIMTATDEMRDGTFRARENVIHEIGLSQGILGVSRTIILCEQGVSEFSNIAGLTQIRFPTNDILSVAPAVAAALDKRIRAAQQAIGPVF</sequence>
<organism evidence="2 3">
    <name type="scientific">Cryobacterium frigoriphilum</name>
    <dbReference type="NCBI Taxonomy" id="1259150"/>
    <lineage>
        <taxon>Bacteria</taxon>
        <taxon>Bacillati</taxon>
        <taxon>Actinomycetota</taxon>
        <taxon>Actinomycetes</taxon>
        <taxon>Micrococcales</taxon>
        <taxon>Microbacteriaceae</taxon>
        <taxon>Cryobacterium</taxon>
    </lineage>
</organism>
<evidence type="ECO:0000313" key="3">
    <source>
        <dbReference type="Proteomes" id="UP000297447"/>
    </source>
</evidence>
<dbReference type="OrthoDB" id="4339143at2"/>
<feature type="domain" description="CD-NTase-associated protein 12/Pycsar effector protein TIR" evidence="1">
    <location>
        <begin position="193"/>
        <end position="305"/>
    </location>
</feature>
<dbReference type="AlphaFoldDB" id="A0A4R9AAL1"/>
<keyword evidence="3" id="KW-1185">Reference proteome</keyword>
<dbReference type="Proteomes" id="UP000297447">
    <property type="component" value="Unassembled WGS sequence"/>
</dbReference>